<evidence type="ECO:0000313" key="8">
    <source>
        <dbReference type="EMBL" id="MYZ50222.1"/>
    </source>
</evidence>
<dbReference type="InterPro" id="IPR017968">
    <property type="entry name" value="Acylphosphatase_CS"/>
</dbReference>
<dbReference type="EMBL" id="SPKJ01000136">
    <property type="protein sequence ID" value="MYZ50222.1"/>
    <property type="molecule type" value="Genomic_DNA"/>
</dbReference>
<dbReference type="OrthoDB" id="5295388at2"/>
<evidence type="ECO:0000313" key="9">
    <source>
        <dbReference type="Proteomes" id="UP000773614"/>
    </source>
</evidence>
<protein>
    <recommendedName>
        <fullName evidence="2 4">Acylphosphatase</fullName>
        <ecNumber evidence="2 4">3.6.1.7</ecNumber>
    </recommendedName>
</protein>
<keyword evidence="9" id="KW-1185">Reference proteome</keyword>
<keyword evidence="4 5" id="KW-0378">Hydrolase</keyword>
<evidence type="ECO:0000256" key="5">
    <source>
        <dbReference type="RuleBase" id="RU000553"/>
    </source>
</evidence>
<proteinExistence type="inferred from homology"/>
<dbReference type="Pfam" id="PF00708">
    <property type="entry name" value="Acylphosphatase"/>
    <property type="match status" value="1"/>
</dbReference>
<comment type="similarity">
    <text evidence="1 6">Belongs to the acylphosphatase family.</text>
</comment>
<evidence type="ECO:0000256" key="6">
    <source>
        <dbReference type="RuleBase" id="RU004168"/>
    </source>
</evidence>
<dbReference type="InterPro" id="IPR036046">
    <property type="entry name" value="Acylphosphatase-like_dom_sf"/>
</dbReference>
<dbReference type="PROSITE" id="PS51160">
    <property type="entry name" value="ACYLPHOSPHATASE_3"/>
    <property type="match status" value="1"/>
</dbReference>
<feature type="domain" description="Acylphosphatase-like" evidence="7">
    <location>
        <begin position="3"/>
        <end position="89"/>
    </location>
</feature>
<evidence type="ECO:0000256" key="3">
    <source>
        <dbReference type="ARBA" id="ARBA00047645"/>
    </source>
</evidence>
<dbReference type="PROSITE" id="PS00151">
    <property type="entry name" value="ACYLPHOSPHATASE_2"/>
    <property type="match status" value="1"/>
</dbReference>
<dbReference type="RefSeq" id="WP_161142546.1">
    <property type="nucleotide sequence ID" value="NZ_SPKJ01000136.1"/>
</dbReference>
<dbReference type="PROSITE" id="PS00150">
    <property type="entry name" value="ACYLPHOSPHATASE_1"/>
    <property type="match status" value="1"/>
</dbReference>
<evidence type="ECO:0000256" key="1">
    <source>
        <dbReference type="ARBA" id="ARBA00005614"/>
    </source>
</evidence>
<feature type="active site" evidence="4">
    <location>
        <position position="18"/>
    </location>
</feature>
<dbReference type="EC" id="3.6.1.7" evidence="2 4"/>
<dbReference type="AlphaFoldDB" id="A0A964T988"/>
<evidence type="ECO:0000259" key="7">
    <source>
        <dbReference type="PROSITE" id="PS51160"/>
    </source>
</evidence>
<dbReference type="SUPFAM" id="SSF54975">
    <property type="entry name" value="Acylphosphatase/BLUF domain-like"/>
    <property type="match status" value="1"/>
</dbReference>
<dbReference type="PANTHER" id="PTHR47268:SF4">
    <property type="entry name" value="ACYLPHOSPHATASE"/>
    <property type="match status" value="1"/>
</dbReference>
<comment type="caution">
    <text evidence="8">The sequence shown here is derived from an EMBL/GenBank/DDBJ whole genome shotgun (WGS) entry which is preliminary data.</text>
</comment>
<dbReference type="InterPro" id="IPR020456">
    <property type="entry name" value="Acylphosphatase"/>
</dbReference>
<evidence type="ECO:0000256" key="2">
    <source>
        <dbReference type="ARBA" id="ARBA00012150"/>
    </source>
</evidence>
<comment type="catalytic activity">
    <reaction evidence="3 4 5">
        <text>an acyl phosphate + H2O = a carboxylate + phosphate + H(+)</text>
        <dbReference type="Rhea" id="RHEA:14965"/>
        <dbReference type="ChEBI" id="CHEBI:15377"/>
        <dbReference type="ChEBI" id="CHEBI:15378"/>
        <dbReference type="ChEBI" id="CHEBI:29067"/>
        <dbReference type="ChEBI" id="CHEBI:43474"/>
        <dbReference type="ChEBI" id="CHEBI:59918"/>
        <dbReference type="EC" id="3.6.1.7"/>
    </reaction>
</comment>
<reference evidence="8" key="1">
    <citation type="submission" date="2019-03" db="EMBL/GenBank/DDBJ databases">
        <title>Afifella sp. nov., isolated from activated sludge.</title>
        <authorList>
            <person name="Li Q."/>
            <person name="Liu Y."/>
        </authorList>
    </citation>
    <scope>NUCLEOTIDE SEQUENCE</scope>
    <source>
        <strain evidence="8">L72</strain>
    </source>
</reference>
<dbReference type="Gene3D" id="3.30.70.100">
    <property type="match status" value="1"/>
</dbReference>
<organism evidence="8 9">
    <name type="scientific">Propylenella binzhouense</name>
    <dbReference type="NCBI Taxonomy" id="2555902"/>
    <lineage>
        <taxon>Bacteria</taxon>
        <taxon>Pseudomonadati</taxon>
        <taxon>Pseudomonadota</taxon>
        <taxon>Alphaproteobacteria</taxon>
        <taxon>Hyphomicrobiales</taxon>
        <taxon>Propylenellaceae</taxon>
        <taxon>Propylenella</taxon>
    </lineage>
</organism>
<dbReference type="PRINTS" id="PR00112">
    <property type="entry name" value="ACYLPHPHTASE"/>
</dbReference>
<name>A0A964T988_9HYPH</name>
<evidence type="ECO:0000256" key="4">
    <source>
        <dbReference type="PROSITE-ProRule" id="PRU00520"/>
    </source>
</evidence>
<feature type="active site" evidence="4">
    <location>
        <position position="36"/>
    </location>
</feature>
<accession>A0A964T988</accession>
<dbReference type="InterPro" id="IPR001792">
    <property type="entry name" value="Acylphosphatase-like_dom"/>
</dbReference>
<gene>
    <name evidence="8" type="ORF">E4O86_21165</name>
</gene>
<sequence>MRSVAVRIEGRVQGVGFRAWTRRQAARLSLAGWVRNEPDGTVSALFSGPEELVEEMVALCRRGPPGSVVLRIGVSEAEHPEPGAFTILTNR</sequence>
<dbReference type="GO" id="GO:0003998">
    <property type="term" value="F:acylphosphatase activity"/>
    <property type="evidence" value="ECO:0007669"/>
    <property type="project" value="UniProtKB-EC"/>
</dbReference>
<dbReference type="Proteomes" id="UP000773614">
    <property type="component" value="Unassembled WGS sequence"/>
</dbReference>
<dbReference type="PANTHER" id="PTHR47268">
    <property type="entry name" value="ACYLPHOSPHATASE"/>
    <property type="match status" value="1"/>
</dbReference>